<dbReference type="PROSITE" id="PS50280">
    <property type="entry name" value="SET"/>
    <property type="match status" value="1"/>
</dbReference>
<feature type="domain" description="SET" evidence="1">
    <location>
        <begin position="253"/>
        <end position="383"/>
    </location>
</feature>
<dbReference type="GO" id="GO:0005700">
    <property type="term" value="C:polytene chromosome"/>
    <property type="evidence" value="ECO:0007669"/>
    <property type="project" value="TreeGrafter"/>
</dbReference>
<name>A0AA88L096_ARTSF</name>
<dbReference type="InterPro" id="IPR046341">
    <property type="entry name" value="SET_dom_sf"/>
</dbReference>
<dbReference type="Proteomes" id="UP001187531">
    <property type="component" value="Unassembled WGS sequence"/>
</dbReference>
<organism evidence="2 3">
    <name type="scientific">Artemia franciscana</name>
    <name type="common">Brine shrimp</name>
    <name type="synonym">Artemia sanfranciscana</name>
    <dbReference type="NCBI Taxonomy" id="6661"/>
    <lineage>
        <taxon>Eukaryota</taxon>
        <taxon>Metazoa</taxon>
        <taxon>Ecdysozoa</taxon>
        <taxon>Arthropoda</taxon>
        <taxon>Crustacea</taxon>
        <taxon>Branchiopoda</taxon>
        <taxon>Anostraca</taxon>
        <taxon>Artemiidae</taxon>
        <taxon>Artemia</taxon>
    </lineage>
</organism>
<dbReference type="Pfam" id="PF00856">
    <property type="entry name" value="SET"/>
    <property type="match status" value="1"/>
</dbReference>
<proteinExistence type="predicted"/>
<keyword evidence="3" id="KW-1185">Reference proteome</keyword>
<comment type="caution">
    <text evidence="2">The sequence shown here is derived from an EMBL/GenBank/DDBJ whole genome shotgun (WGS) entry which is preliminary data.</text>
</comment>
<dbReference type="InterPro" id="IPR051760">
    <property type="entry name" value="KMT5A"/>
</dbReference>
<sequence length="408" mass="46769">MRHRELQRTFNPNSFTIDDQRNLKAGVEKFMAPVITRLTRNRLVEEVHTNLTAYLCFLVSFMYGHRPGVPENMTVTEFLNRRYVEEENMFVILVEKHKTASIKSAGVALSVREEVIFRNYLSFIRPDLIRPDLPEPEQFLLSMSGQKIKNTSITLRRFLEKIFPGEMRPGVRARAEEILKKMSEKRGIGADLTEALTEASLQMAIRRLGYQDTVPSLEEVQQTYSRFRIPKLFPSEPLVDDYLTQCVLNQSWPGMTVAQSLNKGAGQGVYATIPFYKNQVVVEIHGKRMATIEANRLFRSLLGEDDGSNYFLTVDQDVTIDAREEACACHPHQQCFGRLVNHKANEDGPNLKSKALVVDGLKRPFLVATRDITAGEELCFDYGVRPGQFNEGYEQMFLLPEKPRKRKR</sequence>
<dbReference type="EMBL" id="JAVRJZ010000019">
    <property type="protein sequence ID" value="KAK2707981.1"/>
    <property type="molecule type" value="Genomic_DNA"/>
</dbReference>
<dbReference type="SMART" id="SM00317">
    <property type="entry name" value="SET"/>
    <property type="match status" value="1"/>
</dbReference>
<dbReference type="GO" id="GO:0043516">
    <property type="term" value="P:regulation of DNA damage response, signal transduction by p53 class mediator"/>
    <property type="evidence" value="ECO:0007669"/>
    <property type="project" value="TreeGrafter"/>
</dbReference>
<dbReference type="AlphaFoldDB" id="A0AA88L096"/>
<dbReference type="GO" id="GO:0005634">
    <property type="term" value="C:nucleus"/>
    <property type="evidence" value="ECO:0007669"/>
    <property type="project" value="TreeGrafter"/>
</dbReference>
<evidence type="ECO:0000259" key="1">
    <source>
        <dbReference type="PROSITE" id="PS50280"/>
    </source>
</evidence>
<dbReference type="GO" id="GO:0042799">
    <property type="term" value="F:histone H4K20 methyltransferase activity"/>
    <property type="evidence" value="ECO:0007669"/>
    <property type="project" value="TreeGrafter"/>
</dbReference>
<protein>
    <recommendedName>
        <fullName evidence="1">SET domain-containing protein</fullName>
    </recommendedName>
</protein>
<dbReference type="InterPro" id="IPR001214">
    <property type="entry name" value="SET_dom"/>
</dbReference>
<dbReference type="PANTHER" id="PTHR46167:SF1">
    <property type="entry name" value="N-LYSINE METHYLTRANSFERASE KMT5A"/>
    <property type="match status" value="1"/>
</dbReference>
<gene>
    <name evidence="2" type="ORF">QYM36_015609</name>
</gene>
<accession>A0AA88L096</accession>
<dbReference type="Gene3D" id="2.170.270.10">
    <property type="entry name" value="SET domain"/>
    <property type="match status" value="1"/>
</dbReference>
<dbReference type="SUPFAM" id="SSF82199">
    <property type="entry name" value="SET domain"/>
    <property type="match status" value="1"/>
</dbReference>
<evidence type="ECO:0000313" key="3">
    <source>
        <dbReference type="Proteomes" id="UP001187531"/>
    </source>
</evidence>
<evidence type="ECO:0000313" key="2">
    <source>
        <dbReference type="EMBL" id="KAK2707981.1"/>
    </source>
</evidence>
<reference evidence="2" key="1">
    <citation type="submission" date="2023-07" db="EMBL/GenBank/DDBJ databases">
        <title>Chromosome-level genome assembly of Artemia franciscana.</title>
        <authorList>
            <person name="Jo E."/>
        </authorList>
    </citation>
    <scope>NUCLEOTIDE SEQUENCE</scope>
    <source>
        <tissue evidence="2">Whole body</tissue>
    </source>
</reference>
<dbReference type="GO" id="GO:0006357">
    <property type="term" value="P:regulation of transcription by RNA polymerase II"/>
    <property type="evidence" value="ECO:0007669"/>
    <property type="project" value="TreeGrafter"/>
</dbReference>
<dbReference type="PANTHER" id="PTHR46167">
    <property type="entry name" value="N-LYSINE METHYLTRANSFERASE KMT5A"/>
    <property type="match status" value="1"/>
</dbReference>